<evidence type="ECO:0000313" key="2">
    <source>
        <dbReference type="WBParaSite" id="ES5_v2.g10052.t1"/>
    </source>
</evidence>
<dbReference type="WBParaSite" id="ES5_v2.g10052.t1">
    <property type="protein sequence ID" value="ES5_v2.g10052.t1"/>
    <property type="gene ID" value="ES5_v2.g10052"/>
</dbReference>
<proteinExistence type="predicted"/>
<protein>
    <submittedName>
        <fullName evidence="2">Protein RFT1 homolog</fullName>
    </submittedName>
</protein>
<dbReference type="Proteomes" id="UP000887579">
    <property type="component" value="Unplaced"/>
</dbReference>
<evidence type="ECO:0000313" key="1">
    <source>
        <dbReference type="Proteomes" id="UP000887579"/>
    </source>
</evidence>
<name>A0AC34EZA1_9BILA</name>
<accession>A0AC34EZA1</accession>
<organism evidence="1 2">
    <name type="scientific">Panagrolaimus sp. ES5</name>
    <dbReference type="NCBI Taxonomy" id="591445"/>
    <lineage>
        <taxon>Eukaryota</taxon>
        <taxon>Metazoa</taxon>
        <taxon>Ecdysozoa</taxon>
        <taxon>Nematoda</taxon>
        <taxon>Chromadorea</taxon>
        <taxon>Rhabditida</taxon>
        <taxon>Tylenchina</taxon>
        <taxon>Panagrolaimomorpha</taxon>
        <taxon>Panagrolaimoidea</taxon>
        <taxon>Panagrolaimidae</taxon>
        <taxon>Panagrolaimus</taxon>
    </lineage>
</organism>
<reference evidence="2" key="1">
    <citation type="submission" date="2022-11" db="UniProtKB">
        <authorList>
            <consortium name="WormBaseParasite"/>
        </authorList>
    </citation>
    <scope>IDENTIFICATION</scope>
</reference>
<sequence>MASNFVDILRHHFSGQLGARLISFIITSILLRYVSISLTGLINVRMTLLYTTIGFLVREPFRKTCLSSDLSLLESRKYALLSIPFSLIVTLICCEIWYLFGCPESEFASQYTLLIFIFASSAFIETLVEPCVIYALKTGDNVLFSYSQSILTLLQKVIVFGFILGSNVNHVSAFCIAQLSASIIFAGIYFIKWIRIKESSQSLSAIKYDTHYIKLLGWLIGHSIIKQLLTDGAGYVMVFTNVLSLKMQGVYDTVERLGSLATRIILTPVEESAFIYFSSNLKRGGVESSDSQEALKKVSTTYFSLLKIIINLGLVVIVFGIPYSTLVIRIYGGEQVAENNGGQMLMLYLVYLLIMAVNGITECFAFASMGTNEIMSHGKFLFMSFFVHYTLHIVLSHTIGPYGFIVSNCINSALRIAFNGHYIMKFLKLRASYFSTLLPSFKLITMLLGSFVVIVISSAIFGSKEFDLLHSLANVAVGGVLFLGVMAYLYQVEHLFTSILIKEE</sequence>